<feature type="domain" description="ABC transmembrane type-1" evidence="9">
    <location>
        <begin position="62"/>
        <end position="252"/>
    </location>
</feature>
<evidence type="ECO:0000259" key="9">
    <source>
        <dbReference type="PROSITE" id="PS50928"/>
    </source>
</evidence>
<keyword evidence="5 8" id="KW-0812">Transmembrane</keyword>
<dbReference type="Pfam" id="PF00528">
    <property type="entry name" value="BPD_transp_1"/>
    <property type="match status" value="1"/>
</dbReference>
<evidence type="ECO:0000256" key="4">
    <source>
        <dbReference type="ARBA" id="ARBA00022519"/>
    </source>
</evidence>
<evidence type="ECO:0000256" key="2">
    <source>
        <dbReference type="ARBA" id="ARBA00022448"/>
    </source>
</evidence>
<dbReference type="Gene3D" id="1.10.3720.10">
    <property type="entry name" value="MetI-like"/>
    <property type="match status" value="1"/>
</dbReference>
<dbReference type="KEGG" id="xyk:GT347_18080"/>
<feature type="transmembrane region" description="Helical" evidence="8">
    <location>
        <begin position="57"/>
        <end position="81"/>
    </location>
</feature>
<dbReference type="InterPro" id="IPR000515">
    <property type="entry name" value="MetI-like"/>
</dbReference>
<sequence length="265" mass="28105">MKTAHGRSPWLAGITAAVALFLLAPMAVSVSAAFVVNYSRGIASGFTSRWLLQVWDVYGQTVAASLLLALACVACTLVLGVPCAWALSQSRSRLARVFEELLTLPVAVPGLATALALLLAYGGYTGFRQGFGFILVGHVVFTLPFMVRGVAAAFARGELRALDEAARTLGAGFGQRFLGVLVPAVLPAIVAGCLMVFTLSVGEFNLTWMLHTPLTRTLPVGLADSYASMRIELGSAYTFVFLAVVLPVLWALQGCAAWLQKRISP</sequence>
<evidence type="ECO:0000313" key="11">
    <source>
        <dbReference type="Proteomes" id="UP000464787"/>
    </source>
</evidence>
<dbReference type="RefSeq" id="WP_160553527.1">
    <property type="nucleotide sequence ID" value="NZ_CP047650.1"/>
</dbReference>
<keyword evidence="6 8" id="KW-1133">Transmembrane helix</keyword>
<keyword evidence="4" id="KW-0997">Cell inner membrane</keyword>
<dbReference type="GO" id="GO:0005886">
    <property type="term" value="C:plasma membrane"/>
    <property type="evidence" value="ECO:0007669"/>
    <property type="project" value="UniProtKB-SubCell"/>
</dbReference>
<protein>
    <submittedName>
        <fullName evidence="10">ABC transporter permease subunit</fullName>
    </submittedName>
</protein>
<evidence type="ECO:0000256" key="1">
    <source>
        <dbReference type="ARBA" id="ARBA00004429"/>
    </source>
</evidence>
<feature type="transmembrane region" description="Helical" evidence="8">
    <location>
        <begin position="101"/>
        <end position="124"/>
    </location>
</feature>
<keyword evidence="7 8" id="KW-0472">Membrane</keyword>
<evidence type="ECO:0000256" key="5">
    <source>
        <dbReference type="ARBA" id="ARBA00022692"/>
    </source>
</evidence>
<gene>
    <name evidence="10" type="ORF">GT347_18080</name>
</gene>
<evidence type="ECO:0000256" key="7">
    <source>
        <dbReference type="ARBA" id="ARBA00023136"/>
    </source>
</evidence>
<evidence type="ECO:0000313" key="10">
    <source>
        <dbReference type="EMBL" id="QHI99716.1"/>
    </source>
</evidence>
<evidence type="ECO:0000256" key="8">
    <source>
        <dbReference type="RuleBase" id="RU363032"/>
    </source>
</evidence>
<comment type="subcellular location">
    <subcellularLocation>
        <location evidence="1">Cell inner membrane</location>
        <topology evidence="1">Multi-pass membrane protein</topology>
    </subcellularLocation>
    <subcellularLocation>
        <location evidence="8">Cell membrane</location>
        <topology evidence="8">Multi-pass membrane protein</topology>
    </subcellularLocation>
</comment>
<accession>A0A857J791</accession>
<proteinExistence type="inferred from homology"/>
<dbReference type="Proteomes" id="UP000464787">
    <property type="component" value="Chromosome"/>
</dbReference>
<dbReference type="SUPFAM" id="SSF161098">
    <property type="entry name" value="MetI-like"/>
    <property type="match status" value="1"/>
</dbReference>
<evidence type="ECO:0000256" key="3">
    <source>
        <dbReference type="ARBA" id="ARBA00022475"/>
    </source>
</evidence>
<dbReference type="GO" id="GO:0055085">
    <property type="term" value="P:transmembrane transport"/>
    <property type="evidence" value="ECO:0007669"/>
    <property type="project" value="InterPro"/>
</dbReference>
<organism evidence="10 11">
    <name type="scientific">Xylophilus rhododendri</name>
    <dbReference type="NCBI Taxonomy" id="2697032"/>
    <lineage>
        <taxon>Bacteria</taxon>
        <taxon>Pseudomonadati</taxon>
        <taxon>Pseudomonadota</taxon>
        <taxon>Betaproteobacteria</taxon>
        <taxon>Burkholderiales</taxon>
        <taxon>Xylophilus</taxon>
    </lineage>
</organism>
<evidence type="ECO:0000256" key="6">
    <source>
        <dbReference type="ARBA" id="ARBA00022989"/>
    </source>
</evidence>
<keyword evidence="2 8" id="KW-0813">Transport</keyword>
<feature type="transmembrane region" description="Helical" evidence="8">
    <location>
        <begin position="130"/>
        <end position="155"/>
    </location>
</feature>
<reference evidence="10 11" key="1">
    <citation type="submission" date="2020-01" db="EMBL/GenBank/DDBJ databases">
        <title>Genome sequencing of strain KACC 21265.</title>
        <authorList>
            <person name="Heo J."/>
            <person name="Kim S.-J."/>
            <person name="Kim J.-S."/>
            <person name="Hong S.-B."/>
            <person name="Kwon S.-W."/>
        </authorList>
    </citation>
    <scope>NUCLEOTIDE SEQUENCE [LARGE SCALE GENOMIC DNA]</scope>
    <source>
        <strain evidence="10 11">KACC 21265</strain>
    </source>
</reference>
<keyword evidence="11" id="KW-1185">Reference proteome</keyword>
<name>A0A857J791_9BURK</name>
<dbReference type="CDD" id="cd06261">
    <property type="entry name" value="TM_PBP2"/>
    <property type="match status" value="1"/>
</dbReference>
<dbReference type="AlphaFoldDB" id="A0A857J791"/>
<dbReference type="EMBL" id="CP047650">
    <property type="protein sequence ID" value="QHI99716.1"/>
    <property type="molecule type" value="Genomic_DNA"/>
</dbReference>
<dbReference type="PANTHER" id="PTHR43357">
    <property type="entry name" value="INNER MEMBRANE ABC TRANSPORTER PERMEASE PROTEIN YDCV"/>
    <property type="match status" value="1"/>
</dbReference>
<feature type="transmembrane region" description="Helical" evidence="8">
    <location>
        <begin position="236"/>
        <end position="259"/>
    </location>
</feature>
<dbReference type="PROSITE" id="PS50928">
    <property type="entry name" value="ABC_TM1"/>
    <property type="match status" value="1"/>
</dbReference>
<comment type="similarity">
    <text evidence="8">Belongs to the binding-protein-dependent transport system permease family.</text>
</comment>
<keyword evidence="3" id="KW-1003">Cell membrane</keyword>
<dbReference type="InterPro" id="IPR035906">
    <property type="entry name" value="MetI-like_sf"/>
</dbReference>
<dbReference type="PANTHER" id="PTHR43357:SF4">
    <property type="entry name" value="INNER MEMBRANE ABC TRANSPORTER PERMEASE PROTEIN YDCV"/>
    <property type="match status" value="1"/>
</dbReference>
<feature type="transmembrane region" description="Helical" evidence="8">
    <location>
        <begin position="176"/>
        <end position="199"/>
    </location>
</feature>